<name>A0AAN8VSY8_9MAGN</name>
<keyword evidence="5" id="KW-1185">Reference proteome</keyword>
<evidence type="ECO:0000313" key="4">
    <source>
        <dbReference type="EMBL" id="KAK6932817.1"/>
    </source>
</evidence>
<keyword evidence="2" id="KW-0472">Membrane</keyword>
<dbReference type="PANTHER" id="PTHR46137:SF1">
    <property type="entry name" value="LRAT DOMAIN-CONTAINING PROTEIN"/>
    <property type="match status" value="1"/>
</dbReference>
<protein>
    <submittedName>
        <fullName evidence="4">LRAT domain</fullName>
    </submittedName>
</protein>
<evidence type="ECO:0000256" key="1">
    <source>
        <dbReference type="SAM" id="MobiDB-lite"/>
    </source>
</evidence>
<comment type="caution">
    <text evidence="4">The sequence shown here is derived from an EMBL/GenBank/DDBJ whole genome shotgun (WGS) entry which is preliminary data.</text>
</comment>
<accession>A0AAN8VSY8</accession>
<dbReference type="Proteomes" id="UP001370490">
    <property type="component" value="Unassembled WGS sequence"/>
</dbReference>
<dbReference type="InterPro" id="IPR007053">
    <property type="entry name" value="LRAT_dom"/>
</dbReference>
<dbReference type="PROSITE" id="PS51934">
    <property type="entry name" value="LRAT"/>
    <property type="match status" value="1"/>
</dbReference>
<evidence type="ECO:0000256" key="2">
    <source>
        <dbReference type="SAM" id="Phobius"/>
    </source>
</evidence>
<proteinExistence type="predicted"/>
<evidence type="ECO:0000313" key="5">
    <source>
        <dbReference type="Proteomes" id="UP001370490"/>
    </source>
</evidence>
<dbReference type="AlphaFoldDB" id="A0AAN8VSY8"/>
<feature type="region of interest" description="Disordered" evidence="1">
    <location>
        <begin position="66"/>
        <end position="105"/>
    </location>
</feature>
<gene>
    <name evidence="4" type="ORF">RJ641_002441</name>
</gene>
<dbReference type="EMBL" id="JBAMMX010000010">
    <property type="protein sequence ID" value="KAK6932817.1"/>
    <property type="molecule type" value="Genomic_DNA"/>
</dbReference>
<keyword evidence="2" id="KW-0812">Transmembrane</keyword>
<evidence type="ECO:0000259" key="3">
    <source>
        <dbReference type="PROSITE" id="PS51934"/>
    </source>
</evidence>
<dbReference type="Gene3D" id="3.90.1720.10">
    <property type="entry name" value="endopeptidase domain like (from Nostoc punctiforme)"/>
    <property type="match status" value="1"/>
</dbReference>
<organism evidence="4 5">
    <name type="scientific">Dillenia turbinata</name>
    <dbReference type="NCBI Taxonomy" id="194707"/>
    <lineage>
        <taxon>Eukaryota</taxon>
        <taxon>Viridiplantae</taxon>
        <taxon>Streptophyta</taxon>
        <taxon>Embryophyta</taxon>
        <taxon>Tracheophyta</taxon>
        <taxon>Spermatophyta</taxon>
        <taxon>Magnoliopsida</taxon>
        <taxon>eudicotyledons</taxon>
        <taxon>Gunneridae</taxon>
        <taxon>Pentapetalae</taxon>
        <taxon>Dilleniales</taxon>
        <taxon>Dilleniaceae</taxon>
        <taxon>Dillenia</taxon>
    </lineage>
</organism>
<dbReference type="Pfam" id="PF04970">
    <property type="entry name" value="LRAT"/>
    <property type="match status" value="1"/>
</dbReference>
<feature type="transmembrane region" description="Helical" evidence="2">
    <location>
        <begin position="210"/>
        <end position="234"/>
    </location>
</feature>
<feature type="domain" description="LRAT" evidence="3">
    <location>
        <begin position="60"/>
        <end position="206"/>
    </location>
</feature>
<keyword evidence="2" id="KW-1133">Transmembrane helix</keyword>
<feature type="compositionally biased region" description="Basic and acidic residues" evidence="1">
    <location>
        <begin position="83"/>
        <end position="93"/>
    </location>
</feature>
<reference evidence="4 5" key="1">
    <citation type="submission" date="2023-12" db="EMBL/GenBank/DDBJ databases">
        <title>A high-quality genome assembly for Dillenia turbinata (Dilleniales).</title>
        <authorList>
            <person name="Chanderbali A."/>
        </authorList>
    </citation>
    <scope>NUCLEOTIDE SEQUENCE [LARGE SCALE GENOMIC DNA]</scope>
    <source>
        <strain evidence="4">LSX21</strain>
        <tissue evidence="4">Leaf</tissue>
    </source>
</reference>
<sequence>MSSAMRMENMPTGIRHIHDPTQNMTRRDYMLNRDPPSMSSSRPERPMPNGSVHVHPLEEIQVDPKSLQPGDHIYRNGQANTYTHHEPGIRERATGSSASGKTEEACPKCGYREDLRRGVVKTCVDCFVDGHKNLYLFKYGVSVEEFLNRRAGTCHRTQSRPPSEVIERAIQFLEREKDFGVYNLFNNNCEQFAVVCKLGTTGLSKQVIAFLLRLGLGGIFFGISGIMFVAFLFAL</sequence>
<dbReference type="PANTHER" id="PTHR46137">
    <property type="entry name" value="OS05G0310600 PROTEIN"/>
    <property type="match status" value="1"/>
</dbReference>